<proteinExistence type="predicted"/>
<reference evidence="1" key="1">
    <citation type="submission" date="2023-03" db="EMBL/GenBank/DDBJ databases">
        <title>Massive genome expansion in bonnet fungi (Mycena s.s.) driven by repeated elements and novel gene families across ecological guilds.</title>
        <authorList>
            <consortium name="Lawrence Berkeley National Laboratory"/>
            <person name="Harder C.B."/>
            <person name="Miyauchi S."/>
            <person name="Viragh M."/>
            <person name="Kuo A."/>
            <person name="Thoen E."/>
            <person name="Andreopoulos B."/>
            <person name="Lu D."/>
            <person name="Skrede I."/>
            <person name="Drula E."/>
            <person name="Henrissat B."/>
            <person name="Morin E."/>
            <person name="Kohler A."/>
            <person name="Barry K."/>
            <person name="LaButti K."/>
            <person name="Morin E."/>
            <person name="Salamov A."/>
            <person name="Lipzen A."/>
            <person name="Mereny Z."/>
            <person name="Hegedus B."/>
            <person name="Baldrian P."/>
            <person name="Stursova M."/>
            <person name="Weitz H."/>
            <person name="Taylor A."/>
            <person name="Grigoriev I.V."/>
            <person name="Nagy L.G."/>
            <person name="Martin F."/>
            <person name="Kauserud H."/>
        </authorList>
    </citation>
    <scope>NUCLEOTIDE SEQUENCE</scope>
    <source>
        <strain evidence="1">CBHHK182m</strain>
    </source>
</reference>
<comment type="caution">
    <text evidence="1">The sequence shown here is derived from an EMBL/GenBank/DDBJ whole genome shotgun (WGS) entry which is preliminary data.</text>
</comment>
<accession>A0AAD7J3L9</accession>
<dbReference type="AlphaFoldDB" id="A0AAD7J3L9"/>
<organism evidence="1 2">
    <name type="scientific">Mycena metata</name>
    <dbReference type="NCBI Taxonomy" id="1033252"/>
    <lineage>
        <taxon>Eukaryota</taxon>
        <taxon>Fungi</taxon>
        <taxon>Dikarya</taxon>
        <taxon>Basidiomycota</taxon>
        <taxon>Agaricomycotina</taxon>
        <taxon>Agaricomycetes</taxon>
        <taxon>Agaricomycetidae</taxon>
        <taxon>Agaricales</taxon>
        <taxon>Marasmiineae</taxon>
        <taxon>Mycenaceae</taxon>
        <taxon>Mycena</taxon>
    </lineage>
</organism>
<keyword evidence="2" id="KW-1185">Reference proteome</keyword>
<gene>
    <name evidence="1" type="ORF">B0H16DRAFT_1541173</name>
</gene>
<dbReference type="Proteomes" id="UP001215598">
    <property type="component" value="Unassembled WGS sequence"/>
</dbReference>
<dbReference type="EMBL" id="JARKIB010000050">
    <property type="protein sequence ID" value="KAJ7755138.1"/>
    <property type="molecule type" value="Genomic_DNA"/>
</dbReference>
<protein>
    <submittedName>
        <fullName evidence="1">Uncharacterized protein</fullName>
    </submittedName>
</protein>
<name>A0AAD7J3L9_9AGAR</name>
<sequence>MRRLGCSAVESMHHIFVDCIHFAVWRSDAASELLAHTALKLSEAEISVDDQQGILRAAKFLFIDDAVTWPLKISQYYVGQIPSIRDLFTATMIPGVVKRRKLTSHISADWHTSSIRLAGRIFGSIQRTMAARVAGAV</sequence>
<evidence type="ECO:0000313" key="2">
    <source>
        <dbReference type="Proteomes" id="UP001215598"/>
    </source>
</evidence>
<evidence type="ECO:0000313" key="1">
    <source>
        <dbReference type="EMBL" id="KAJ7755138.1"/>
    </source>
</evidence>